<evidence type="ECO:0000256" key="1">
    <source>
        <dbReference type="ARBA" id="ARBA00022737"/>
    </source>
</evidence>
<dbReference type="GeneID" id="98061485"/>
<dbReference type="RefSeq" id="WP_102364595.1">
    <property type="nucleotide sequence ID" value="NZ_CP020991.1"/>
</dbReference>
<name>A0A2K9P066_9FIRM</name>
<dbReference type="InterPro" id="IPR006626">
    <property type="entry name" value="PbH1"/>
</dbReference>
<proteinExistence type="predicted"/>
<evidence type="ECO:0000259" key="2">
    <source>
        <dbReference type="PROSITE" id="PS51272"/>
    </source>
</evidence>
<dbReference type="PROSITE" id="PS51272">
    <property type="entry name" value="SLH"/>
    <property type="match status" value="3"/>
</dbReference>
<feature type="domain" description="SLH" evidence="2">
    <location>
        <begin position="888"/>
        <end position="951"/>
    </location>
</feature>
<organism evidence="3 4">
    <name type="scientific">Monoglobus pectinilyticus</name>
    <dbReference type="NCBI Taxonomy" id="1981510"/>
    <lineage>
        <taxon>Bacteria</taxon>
        <taxon>Bacillati</taxon>
        <taxon>Bacillota</taxon>
        <taxon>Clostridia</taxon>
        <taxon>Monoglobales</taxon>
        <taxon>Monoglobaceae</taxon>
        <taxon>Monoglobus</taxon>
    </lineage>
</organism>
<dbReference type="InterPro" id="IPR001119">
    <property type="entry name" value="SLH_dom"/>
</dbReference>
<evidence type="ECO:0000313" key="4">
    <source>
        <dbReference type="Proteomes" id="UP000235589"/>
    </source>
</evidence>
<dbReference type="SMART" id="SM00710">
    <property type="entry name" value="PbH1"/>
    <property type="match status" value="6"/>
</dbReference>
<gene>
    <name evidence="3" type="ORF">B9O19_00052</name>
</gene>
<sequence length="1065" mass="111377">MKCKKLVSMFLVVFMLVSIALIQTINVSADSSGTIYVSSYPDLVNMMKNPGGSYILLKDIEINNADNFSVQNFSGIFDGNGHSISFSNSREGGFVEVLEKGATIKNLHVYISAATGTDNVGIIAGTSYGTISNCWVSGYVSASGINCGGLVGKLSGGSVSDCYSLATVSGTSIYGGLIGAAENASVERCYVSASIEGSRAEAGSFLGSNSSSSINNCYYNSSKNGAFLGVGIGSDTVTAKTSEEMKSAETFAGFDFSNTWVHIDGEFPKLVCYNGKGTSDNPYKIHTNDELISIIQPYLGDAGTGRYYQLAANIKNYSGPSLGDDNSRFTGFFDGNGYVFYNTNISSGGIFYSVAENAVVKNVVFDGYNYSGGGVAGAVASINHGTIDNCNVGNGTISGSKDLGGIVGENINGTVTNCSFTGDINGRGSGIGGIVGYNSYGTISNCAVYSGTIRSSDHSVGGVVGDNSNGLAENCFSLASVNTSTSESGGVAGRLYNGVIRNSYSNAGVYGNDSNSIGGIVGSIIEDGVVENCLYNKELVSVLIGGTEDKTGGISADELKNDYYYSGFDFTSVWTVDESGECIVLSSISGKGTKENPYLIRTSSDWIRVGIGIKNSGERNYYKIMNDLFSVRALGQFCGSLDGGGHEVGQHNGNLITTLNPGGYIGNLTVSGIIVETVDKATIEHCTVYNSNVSYFDGGFVNKNLGGKISDCSVIDSNVSLTDITGGFVGQNSEGGVINNCYIMNCKVSGNSIAGGFVGNNTNGTIENCYVYDTVVSAPSTVGGMAGRNDNNGKINNCYTGASVSEANYAGAFVGMNYAAISSSYANGGYSAGNAVPAVKFAGLNEGNITGENLDFSGNTLPYKYIQTSGLNISVNDTTVYTPQTPDVTSGGLTDISGHWAEQTIRNLVSKNVVNGYEDGTFRPEDSVTKGEFIKLLMSATGKGTSDGFTNYKDVNASWARPYVSKAIYLGICDNISDSTEIFGVDKSITRAQAVALMGRLLAPDKKGIPSFTDNSSIPDWASNEVYSMVELGLITGMEDGSFKPLDNLTRAEAATIIERIMNLG</sequence>
<accession>A0A2K9P066</accession>
<dbReference type="KEGG" id="mpec:B9O19_00052"/>
<keyword evidence="1" id="KW-0677">Repeat</keyword>
<dbReference type="Pfam" id="PF07581">
    <property type="entry name" value="Glug"/>
    <property type="match status" value="2"/>
</dbReference>
<dbReference type="Pfam" id="PF00395">
    <property type="entry name" value="SLH"/>
    <property type="match status" value="3"/>
</dbReference>
<keyword evidence="4" id="KW-1185">Reference proteome</keyword>
<dbReference type="AlphaFoldDB" id="A0A2K9P066"/>
<dbReference type="InterPro" id="IPR011493">
    <property type="entry name" value="GLUG"/>
</dbReference>
<dbReference type="PANTHER" id="PTHR43308">
    <property type="entry name" value="OUTER MEMBRANE PROTEIN ALPHA-RELATED"/>
    <property type="match status" value="1"/>
</dbReference>
<dbReference type="InterPro" id="IPR011050">
    <property type="entry name" value="Pectin_lyase_fold/virulence"/>
</dbReference>
<dbReference type="InterPro" id="IPR051465">
    <property type="entry name" value="Cell_Envelope_Struct_Comp"/>
</dbReference>
<reference evidence="3 4" key="1">
    <citation type="submission" date="2017-04" db="EMBL/GenBank/DDBJ databases">
        <title>Monoglobus pectinilyticus 14 draft genome.</title>
        <authorList>
            <person name="Kim C."/>
            <person name="Rosendale D.I."/>
            <person name="Kelly W.J."/>
            <person name="Tannock G.W."/>
            <person name="Patchett M.L."/>
            <person name="Jordens J.Z."/>
        </authorList>
    </citation>
    <scope>NUCLEOTIDE SEQUENCE [LARGE SCALE GENOMIC DNA]</scope>
    <source>
        <strain evidence="3 4">14</strain>
    </source>
</reference>
<protein>
    <submittedName>
        <fullName evidence="3">S-layer domain-containing protein</fullName>
    </submittedName>
</protein>
<evidence type="ECO:0000313" key="3">
    <source>
        <dbReference type="EMBL" id="AUO18239.1"/>
    </source>
</evidence>
<dbReference type="Gene3D" id="2.160.20.110">
    <property type="match status" value="3"/>
</dbReference>
<dbReference type="Proteomes" id="UP000235589">
    <property type="component" value="Chromosome"/>
</dbReference>
<feature type="domain" description="SLH" evidence="2">
    <location>
        <begin position="1009"/>
        <end position="1065"/>
    </location>
</feature>
<feature type="domain" description="SLH" evidence="2">
    <location>
        <begin position="952"/>
        <end position="1008"/>
    </location>
</feature>
<dbReference type="OrthoDB" id="1814047at2"/>
<dbReference type="EMBL" id="CP020991">
    <property type="protein sequence ID" value="AUO18239.1"/>
    <property type="molecule type" value="Genomic_DNA"/>
</dbReference>
<dbReference type="SUPFAM" id="SSF51126">
    <property type="entry name" value="Pectin lyase-like"/>
    <property type="match status" value="1"/>
</dbReference>